<keyword evidence="14" id="KW-1133">Transmembrane helix</keyword>
<dbReference type="InterPro" id="IPR001128">
    <property type="entry name" value="Cyt_P450"/>
</dbReference>
<proteinExistence type="inferred from homology"/>
<keyword evidence="13 14" id="KW-0472">Membrane</keyword>
<keyword evidence="9" id="KW-0492">Microsome</keyword>
<keyword evidence="16" id="KW-1185">Reference proteome</keyword>
<comment type="caution">
    <text evidence="15">The sequence shown here is derived from an EMBL/GenBank/DDBJ whole genome shotgun (WGS) entry which is preliminary data.</text>
</comment>
<dbReference type="GO" id="GO:0020037">
    <property type="term" value="F:heme binding"/>
    <property type="evidence" value="ECO:0007669"/>
    <property type="project" value="InterPro"/>
</dbReference>
<sequence length="199" mass="23078">MLEVTLTLLLIALGLFYAFMTWNYGYWRKRKVPGPAPSILTGNYPHMFNMKRHTIYDLNDIYREYKHQFDAVGIYKARCPQLMVISPQLAKRVFVSDFKHFHDNEVSLMVTEKSDYIFANNPFTLVGEEWKERRADVTPGLTMGRIKTVYPVTNEVCRKMTEWLRKQIRSPPSGGINAKDVGLRFTTEMVTDCVLGLKA</sequence>
<protein>
    <recommendedName>
        <fullName evidence="17">Cytochrome P450</fullName>
    </recommendedName>
</protein>
<dbReference type="Pfam" id="PF00067">
    <property type="entry name" value="p450"/>
    <property type="match status" value="1"/>
</dbReference>
<dbReference type="OrthoDB" id="2789670at2759"/>
<dbReference type="EMBL" id="LSRL02003787">
    <property type="protein sequence ID" value="TDG38414.1"/>
    <property type="molecule type" value="Genomic_DNA"/>
</dbReference>
<reference evidence="15 16" key="1">
    <citation type="journal article" date="2019" name="J. Hered.">
        <title>An Improved Genome Assembly for Drosophila navojoa, the Basal Species in the mojavensis Cluster.</title>
        <authorList>
            <person name="Vanderlinde T."/>
            <person name="Dupim E.G."/>
            <person name="Nazario-Yepiz N.O."/>
            <person name="Carvalho A.B."/>
        </authorList>
    </citation>
    <scope>NUCLEOTIDE SEQUENCE [LARGE SCALE GENOMIC DNA]</scope>
    <source>
        <strain evidence="15">Navoj_Jal97</strain>
        <tissue evidence="15">Whole organism</tissue>
    </source>
</reference>
<keyword evidence="10" id="KW-0560">Oxidoreductase</keyword>
<accession>A0A484APB9</accession>
<dbReference type="InterPro" id="IPR036396">
    <property type="entry name" value="Cyt_P450_sf"/>
</dbReference>
<dbReference type="PANTHER" id="PTHR24292:SF84">
    <property type="entry name" value="CYTOCHROME P450 28A5-RELATED"/>
    <property type="match status" value="1"/>
</dbReference>
<dbReference type="Proteomes" id="UP000295192">
    <property type="component" value="Unassembled WGS sequence"/>
</dbReference>
<evidence type="ECO:0000256" key="6">
    <source>
        <dbReference type="ARBA" id="ARBA00022617"/>
    </source>
</evidence>
<comment type="subcellular location">
    <subcellularLocation>
        <location evidence="4">Endoplasmic reticulum membrane</location>
        <topology evidence="4">Peripheral membrane protein</topology>
    </subcellularLocation>
    <subcellularLocation>
        <location evidence="3">Microsome membrane</location>
        <topology evidence="3">Peripheral membrane protein</topology>
    </subcellularLocation>
</comment>
<evidence type="ECO:0000256" key="3">
    <source>
        <dbReference type="ARBA" id="ARBA00004174"/>
    </source>
</evidence>
<evidence type="ECO:0000256" key="10">
    <source>
        <dbReference type="ARBA" id="ARBA00023002"/>
    </source>
</evidence>
<evidence type="ECO:0000256" key="8">
    <source>
        <dbReference type="ARBA" id="ARBA00022824"/>
    </source>
</evidence>
<keyword evidence="7" id="KW-0479">Metal-binding</keyword>
<dbReference type="STRING" id="7232.A0A484APB9"/>
<keyword evidence="6" id="KW-0349">Heme</keyword>
<dbReference type="SUPFAM" id="SSF48264">
    <property type="entry name" value="Cytochrome P450"/>
    <property type="match status" value="1"/>
</dbReference>
<comment type="function">
    <text evidence="2">May be involved in the metabolism of insect hormones and in the breakdown of synthetic insecticides.</text>
</comment>
<dbReference type="GO" id="GO:0005789">
    <property type="term" value="C:endoplasmic reticulum membrane"/>
    <property type="evidence" value="ECO:0007669"/>
    <property type="project" value="UniProtKB-SubCell"/>
</dbReference>
<evidence type="ECO:0000256" key="1">
    <source>
        <dbReference type="ARBA" id="ARBA00001971"/>
    </source>
</evidence>
<evidence type="ECO:0000256" key="2">
    <source>
        <dbReference type="ARBA" id="ARBA00003690"/>
    </source>
</evidence>
<dbReference type="InterPro" id="IPR050476">
    <property type="entry name" value="Insect_CytP450_Detox"/>
</dbReference>
<evidence type="ECO:0000256" key="13">
    <source>
        <dbReference type="ARBA" id="ARBA00023136"/>
    </source>
</evidence>
<evidence type="ECO:0000256" key="5">
    <source>
        <dbReference type="ARBA" id="ARBA00010617"/>
    </source>
</evidence>
<evidence type="ECO:0000313" key="15">
    <source>
        <dbReference type="EMBL" id="TDG38414.1"/>
    </source>
</evidence>
<feature type="transmembrane region" description="Helical" evidence="14">
    <location>
        <begin position="6"/>
        <end position="25"/>
    </location>
</feature>
<dbReference type="PANTHER" id="PTHR24292">
    <property type="entry name" value="CYTOCHROME P450"/>
    <property type="match status" value="1"/>
</dbReference>
<feature type="non-terminal residue" evidence="15">
    <location>
        <position position="199"/>
    </location>
</feature>
<evidence type="ECO:0000256" key="12">
    <source>
        <dbReference type="ARBA" id="ARBA00023033"/>
    </source>
</evidence>
<dbReference type="GO" id="GO:0004497">
    <property type="term" value="F:monooxygenase activity"/>
    <property type="evidence" value="ECO:0007669"/>
    <property type="project" value="UniProtKB-KW"/>
</dbReference>
<evidence type="ECO:0000256" key="7">
    <source>
        <dbReference type="ARBA" id="ARBA00022723"/>
    </source>
</evidence>
<dbReference type="GO" id="GO:0005506">
    <property type="term" value="F:iron ion binding"/>
    <property type="evidence" value="ECO:0007669"/>
    <property type="project" value="InterPro"/>
</dbReference>
<comment type="similarity">
    <text evidence="5">Belongs to the cytochrome P450 family.</text>
</comment>
<keyword evidence="12" id="KW-0503">Monooxygenase</keyword>
<keyword evidence="8" id="KW-0256">Endoplasmic reticulum</keyword>
<evidence type="ECO:0000256" key="4">
    <source>
        <dbReference type="ARBA" id="ARBA00004406"/>
    </source>
</evidence>
<evidence type="ECO:0000256" key="14">
    <source>
        <dbReference type="SAM" id="Phobius"/>
    </source>
</evidence>
<evidence type="ECO:0008006" key="17">
    <source>
        <dbReference type="Google" id="ProtNLM"/>
    </source>
</evidence>
<organism evidence="15 16">
    <name type="scientific">Drosophila navojoa</name>
    <name type="common">Fruit fly</name>
    <dbReference type="NCBI Taxonomy" id="7232"/>
    <lineage>
        <taxon>Eukaryota</taxon>
        <taxon>Metazoa</taxon>
        <taxon>Ecdysozoa</taxon>
        <taxon>Arthropoda</taxon>
        <taxon>Hexapoda</taxon>
        <taxon>Insecta</taxon>
        <taxon>Pterygota</taxon>
        <taxon>Neoptera</taxon>
        <taxon>Endopterygota</taxon>
        <taxon>Diptera</taxon>
        <taxon>Brachycera</taxon>
        <taxon>Muscomorpha</taxon>
        <taxon>Ephydroidea</taxon>
        <taxon>Drosophilidae</taxon>
        <taxon>Drosophila</taxon>
    </lineage>
</organism>
<name>A0A484APB9_DRONA</name>
<dbReference type="AlphaFoldDB" id="A0A484APB9"/>
<dbReference type="OMA" id="RVEWISF"/>
<evidence type="ECO:0000313" key="16">
    <source>
        <dbReference type="Proteomes" id="UP000295192"/>
    </source>
</evidence>
<keyword evidence="11" id="KW-0408">Iron</keyword>
<dbReference type="Gene3D" id="1.10.630.10">
    <property type="entry name" value="Cytochrome P450"/>
    <property type="match status" value="1"/>
</dbReference>
<evidence type="ECO:0000256" key="11">
    <source>
        <dbReference type="ARBA" id="ARBA00023004"/>
    </source>
</evidence>
<evidence type="ECO:0000256" key="9">
    <source>
        <dbReference type="ARBA" id="ARBA00022848"/>
    </source>
</evidence>
<gene>
    <name evidence="15" type="ORF">AWZ03_015164</name>
</gene>
<keyword evidence="14" id="KW-0812">Transmembrane</keyword>
<comment type="cofactor">
    <cofactor evidence="1">
        <name>heme</name>
        <dbReference type="ChEBI" id="CHEBI:30413"/>
    </cofactor>
</comment>
<dbReference type="GO" id="GO:0016705">
    <property type="term" value="F:oxidoreductase activity, acting on paired donors, with incorporation or reduction of molecular oxygen"/>
    <property type="evidence" value="ECO:0007669"/>
    <property type="project" value="InterPro"/>
</dbReference>